<gene>
    <name evidence="2" type="ORF">E4K67_08310</name>
</gene>
<dbReference type="GO" id="GO:0016747">
    <property type="term" value="F:acyltransferase activity, transferring groups other than amino-acyl groups"/>
    <property type="evidence" value="ECO:0007669"/>
    <property type="project" value="InterPro"/>
</dbReference>
<organism evidence="2 3">
    <name type="scientific">Desulfosporosinus fructosivorans</name>
    <dbReference type="NCBI Taxonomy" id="2018669"/>
    <lineage>
        <taxon>Bacteria</taxon>
        <taxon>Bacillati</taxon>
        <taxon>Bacillota</taxon>
        <taxon>Clostridia</taxon>
        <taxon>Eubacteriales</taxon>
        <taxon>Desulfitobacteriaceae</taxon>
        <taxon>Desulfosporosinus</taxon>
    </lineage>
</organism>
<dbReference type="AlphaFoldDB" id="A0A4Z0R5B0"/>
<dbReference type="PIRSF" id="PIRSF036593">
    <property type="entry name" value="GrdD"/>
    <property type="match status" value="1"/>
</dbReference>
<dbReference type="Pfam" id="PF02504">
    <property type="entry name" value="FA_synthesis"/>
    <property type="match status" value="1"/>
</dbReference>
<reference evidence="2 3" key="1">
    <citation type="submission" date="2019-03" db="EMBL/GenBank/DDBJ databases">
        <title>Draft Genome Sequence of Desulfosporosinus fructosivorans Strain 63.6F, Isolated from Marine Sediment in the Baltic Sea.</title>
        <authorList>
            <person name="Hausmann B."/>
            <person name="Vandieken V."/>
            <person name="Pjevac P."/>
            <person name="Schreck K."/>
            <person name="Herbold C.W."/>
            <person name="Loy A."/>
        </authorList>
    </citation>
    <scope>NUCLEOTIDE SEQUENCE [LARGE SCALE GENOMIC DNA]</scope>
    <source>
        <strain evidence="2 3">63.6F</strain>
    </source>
</reference>
<sequence length="388" mass="41552">MGKNPIRTAIAEVFEEMAQAIETGTFGQRIRVGLTILGSEHGPEELVWGAELAQKQNPNIQVVIIGSGVQTNLETVAVLDENEAHAMMDEMLLNHTLDAAVTMHYNFPIGVSTVGRVITPVKGKEMFLATTTGISATERIIAMLKNTVFGIAVAKACEKANPTVGILNIEGARQLERALKKLKTGGYPINFAESARADGGIVMRGNDLLMGIPDIMVNDSLTGNILMKVFSAYSTGGSYEAVGNGYGPGVGEDYDRIICIVSRASGAPVISGAIKFAADCAKGNLMEKVKTEFYAAKKAGWEDLLKSLSCTFSPADQDEESTASPPLKKTVTDSIPGVEVMQLEDAVQVLWKANIYAECGMGCTGPIVMIAPEDKERALELLKEKEYL</sequence>
<dbReference type="InterPro" id="IPR003664">
    <property type="entry name" value="FA_synthesis"/>
</dbReference>
<dbReference type="Gene3D" id="3.40.718.10">
    <property type="entry name" value="Isopropylmalate Dehydrogenase"/>
    <property type="match status" value="1"/>
</dbReference>
<comment type="caution">
    <text evidence="2">The sequence shown here is derived from an EMBL/GenBank/DDBJ whole genome shotgun (WGS) entry which is preliminary data.</text>
</comment>
<accession>A0A4Z0R5B0</accession>
<dbReference type="Proteomes" id="UP000298460">
    <property type="component" value="Unassembled WGS sequence"/>
</dbReference>
<dbReference type="OrthoDB" id="9769886at2"/>
<dbReference type="SUPFAM" id="SSF53659">
    <property type="entry name" value="Isocitrate/Isopropylmalate dehydrogenase-like"/>
    <property type="match status" value="1"/>
</dbReference>
<dbReference type="RefSeq" id="WP_135545971.1">
    <property type="nucleotide sequence ID" value="NZ_SPQQ01000003.1"/>
</dbReference>
<name>A0A4Z0R5B0_9FIRM</name>
<keyword evidence="3" id="KW-1185">Reference proteome</keyword>
<dbReference type="EMBL" id="SPQQ01000003">
    <property type="protein sequence ID" value="TGE37988.1"/>
    <property type="molecule type" value="Genomic_DNA"/>
</dbReference>
<feature type="active site" evidence="1">
    <location>
        <position position="363"/>
    </location>
</feature>
<protein>
    <submittedName>
        <fullName evidence="2">Glycine reductase</fullName>
    </submittedName>
</protein>
<proteinExistence type="predicted"/>
<dbReference type="InterPro" id="IPR012116">
    <property type="entry name" value="Gly_reductase_pC_asu"/>
</dbReference>
<dbReference type="NCBIfam" id="NF040747">
    <property type="entry name" value="reduct_C_alpha"/>
    <property type="match status" value="1"/>
</dbReference>
<evidence type="ECO:0000313" key="2">
    <source>
        <dbReference type="EMBL" id="TGE37988.1"/>
    </source>
</evidence>
<evidence type="ECO:0000313" key="3">
    <source>
        <dbReference type="Proteomes" id="UP000298460"/>
    </source>
</evidence>
<dbReference type="GO" id="GO:0006633">
    <property type="term" value="P:fatty acid biosynthetic process"/>
    <property type="evidence" value="ECO:0007669"/>
    <property type="project" value="InterPro"/>
</dbReference>
<evidence type="ECO:0000256" key="1">
    <source>
        <dbReference type="PIRSR" id="PIRSR036593-50"/>
    </source>
</evidence>